<dbReference type="SMART" id="SM00086">
    <property type="entry name" value="PAC"/>
    <property type="match status" value="3"/>
</dbReference>
<dbReference type="InterPro" id="IPR001610">
    <property type="entry name" value="PAC"/>
</dbReference>
<dbReference type="SUPFAM" id="SSF52172">
    <property type="entry name" value="CheY-like"/>
    <property type="match status" value="1"/>
</dbReference>
<dbReference type="FunFam" id="1.10.287.130:FF:000002">
    <property type="entry name" value="Two-component osmosensing histidine kinase"/>
    <property type="match status" value="1"/>
</dbReference>
<evidence type="ECO:0000256" key="7">
    <source>
        <dbReference type="ARBA" id="ARBA00022840"/>
    </source>
</evidence>
<gene>
    <name evidence="17" type="ORF">OIU83_00640</name>
</gene>
<dbReference type="PROSITE" id="PS50112">
    <property type="entry name" value="PAS"/>
    <property type="match status" value="3"/>
</dbReference>
<evidence type="ECO:0000259" key="13">
    <source>
        <dbReference type="PROSITE" id="PS50109"/>
    </source>
</evidence>
<organism evidence="17 18">
    <name type="scientific">Flavobacterium shii</name>
    <dbReference type="NCBI Taxonomy" id="2987687"/>
    <lineage>
        <taxon>Bacteria</taxon>
        <taxon>Pseudomonadati</taxon>
        <taxon>Bacteroidota</taxon>
        <taxon>Flavobacteriia</taxon>
        <taxon>Flavobacteriales</taxon>
        <taxon>Flavobacteriaceae</taxon>
        <taxon>Flavobacterium</taxon>
    </lineage>
</organism>
<dbReference type="InterPro" id="IPR036890">
    <property type="entry name" value="HATPase_C_sf"/>
</dbReference>
<dbReference type="InterPro" id="IPR036097">
    <property type="entry name" value="HisK_dim/P_sf"/>
</dbReference>
<evidence type="ECO:0000259" key="14">
    <source>
        <dbReference type="PROSITE" id="PS50110"/>
    </source>
</evidence>
<dbReference type="CDD" id="cd16922">
    <property type="entry name" value="HATPase_EvgS-ArcB-TorS-like"/>
    <property type="match status" value="1"/>
</dbReference>
<dbReference type="EC" id="2.7.13.3" evidence="2"/>
<keyword evidence="4" id="KW-0808">Transferase</keyword>
<proteinExistence type="predicted"/>
<feature type="domain" description="PAS" evidence="15">
    <location>
        <begin position="344"/>
        <end position="390"/>
    </location>
</feature>
<dbReference type="Proteomes" id="UP001151079">
    <property type="component" value="Unassembled WGS sequence"/>
</dbReference>
<evidence type="ECO:0000256" key="11">
    <source>
        <dbReference type="PROSITE-ProRule" id="PRU00169"/>
    </source>
</evidence>
<dbReference type="InterPro" id="IPR011006">
    <property type="entry name" value="CheY-like_superfamily"/>
</dbReference>
<dbReference type="SUPFAM" id="SSF55874">
    <property type="entry name" value="ATPase domain of HSP90 chaperone/DNA topoisomerase II/histidine kinase"/>
    <property type="match status" value="1"/>
</dbReference>
<feature type="transmembrane region" description="Helical" evidence="12">
    <location>
        <begin position="181"/>
        <end position="202"/>
    </location>
</feature>
<dbReference type="SMART" id="SM00065">
    <property type="entry name" value="GAF"/>
    <property type="match status" value="2"/>
</dbReference>
<dbReference type="Pfam" id="PF00072">
    <property type="entry name" value="Response_reg"/>
    <property type="match status" value="1"/>
</dbReference>
<keyword evidence="12" id="KW-0812">Transmembrane</keyword>
<dbReference type="InterPro" id="IPR003594">
    <property type="entry name" value="HATPase_dom"/>
</dbReference>
<evidence type="ECO:0000256" key="6">
    <source>
        <dbReference type="ARBA" id="ARBA00022777"/>
    </source>
</evidence>
<dbReference type="SUPFAM" id="SSF47384">
    <property type="entry name" value="Homodimeric domain of signal transducing histidine kinase"/>
    <property type="match status" value="1"/>
</dbReference>
<dbReference type="EMBL" id="JAOZEW010000001">
    <property type="protein sequence ID" value="MCV9926146.1"/>
    <property type="molecule type" value="Genomic_DNA"/>
</dbReference>
<dbReference type="InterPro" id="IPR000014">
    <property type="entry name" value="PAS"/>
</dbReference>
<keyword evidence="8" id="KW-0902">Two-component regulatory system</keyword>
<dbReference type="Gene3D" id="3.30.450.20">
    <property type="entry name" value="PAS domain"/>
    <property type="match status" value="3"/>
</dbReference>
<evidence type="ECO:0000256" key="3">
    <source>
        <dbReference type="ARBA" id="ARBA00022553"/>
    </source>
</evidence>
<dbReference type="NCBIfam" id="TIGR00229">
    <property type="entry name" value="sensory_box"/>
    <property type="match status" value="3"/>
</dbReference>
<dbReference type="Gene3D" id="3.30.450.40">
    <property type="match status" value="2"/>
</dbReference>
<feature type="modified residue" description="4-aspartylphosphate" evidence="11">
    <location>
        <position position="1275"/>
    </location>
</feature>
<dbReference type="InterPro" id="IPR003018">
    <property type="entry name" value="GAF"/>
</dbReference>
<feature type="transmembrane region" description="Helical" evidence="12">
    <location>
        <begin position="79"/>
        <end position="98"/>
    </location>
</feature>
<accession>A0A9X2Z8M9</accession>
<dbReference type="CDD" id="cd00082">
    <property type="entry name" value="HisKA"/>
    <property type="match status" value="1"/>
</dbReference>
<dbReference type="PRINTS" id="PR00344">
    <property type="entry name" value="BCTRLSENSOR"/>
</dbReference>
<dbReference type="InterPro" id="IPR004358">
    <property type="entry name" value="Sig_transdc_His_kin-like_C"/>
</dbReference>
<evidence type="ECO:0000259" key="15">
    <source>
        <dbReference type="PROSITE" id="PS50112"/>
    </source>
</evidence>
<keyword evidence="3 11" id="KW-0597">Phosphoprotein</keyword>
<sequence length="1343" mass="155013">MSLIFTRLNLLGLVNKSLFFSYVNPKWLLFYNNPKFPILGLILFGLIIFLVYHFFKIKTSLGDFIEKGRDTDNNKEYQLYLLFLSISIILTEIINEIFKIRPKSLLLVNSAIGLSILFFYFITSRISILRKNAQLVFIIFFLLFLGYIIHNIIFLPGDLTPIISFVVAYFFAYTVLKPTKLYWFLTFFIFIFLVAVIVFQLIPLKTAVVLINFSLIVFVINYVRYAILLNTKDKFRFTNEIVHKGNSLTIASNRKGEILFCSETITEILGYTSDQVMGLGFWKLTEDPEFIGEAYHINYTDNKLYIRKLKCKNGEYKYIQWKDKKFSENLIIGIGQDITEQITVRDLYKNLIQTATDLIFETDDGGNFTFINEFAISILEYSEPEIIGHNYSQFIRLDYIINTMNFYENLEENLKKKENDFPAIEIPLLRKNHEELWVSLKVIIRKNELGEIIGYAGIARDITKLKTIEIENKIRQEKIENYNNISKKLSTTNFSNYQDINCVIELIIKEAALVSNTNRVSYWKYTKDSVTCTNLYSSENYKLEKKTILKRDDYPIYFDSIKNKALINAPDVFNQEEISEFKKEAFLKNNIKSMLDIPIFTNGQLTGIICFESTRHKRIWDNEDINFARTISDIISLAISSQMRLVAEKKLKFKSELLSALALCTEKFLLSKSTSEMFEETFEIIGKATKVDHMFYYEKDSDTNLVSQKYKWAREGITNQITKLQGFTVDNLHEIFTQVSNKRILNTLTRKLKDSFFKELLIANEIKSVLILPLYINDDFTGFIGFDDCTNEKKWTEDEIYILQSLANNISSTLERNRNEARIHESEEKFKLIANNIPGTVYLSKFDELGTKVFLNDEIENLTGHPKSEFLENKLSFISLMHPDDKDSIIKNQISDLKKGIPIHCAYRIKRKSGEYIWVEEFGDVIKRGDTIDFVGGIYFDITSKKETEDAIKAKQLAEAANKSKSDFLANMSHEIRTPLNGIIGFTNLLMKTNLEEIQQKYMITVNQSAQSLLNIINDILDFSKIEAGKLELNIDQYDIREILNQIIDLIFYESNQKNLQLELNINEDVPKCFWIDVVRIKQILINLMANAVKFTEKGTIKLNVSVLNKTNQTYTTRFSVVDTGIGILEENKKRIFQAFSQEDSSTTRKFGGTGLGLTISNNLLGLMDSHLQLESKVNIGSTFYFDLDLKTCDIHTSDFFENDLDTINNTYILSEEQLTRETKFLIVEDNNVNRLLLKTTIKNLFINAIIYDAENGKQAVELYKATAPDIIFMDIQMPIMNGYEATKAIRNLKSGKKIPIIAVTAGAEKDEKQNCINAGMTGYISKPIIKGSIEKIIIKSIT</sequence>
<comment type="subunit">
    <text evidence="9">At low DSF concentrations, interacts with RpfF.</text>
</comment>
<comment type="caution">
    <text evidence="17">The sequence shown here is derived from an EMBL/GenBank/DDBJ whole genome shotgun (WGS) entry which is preliminary data.</text>
</comment>
<comment type="catalytic activity">
    <reaction evidence="1">
        <text>ATP + protein L-histidine = ADP + protein N-phospho-L-histidine.</text>
        <dbReference type="EC" id="2.7.13.3"/>
    </reaction>
</comment>
<keyword evidence="7" id="KW-0067">ATP-binding</keyword>
<dbReference type="InterPro" id="IPR029016">
    <property type="entry name" value="GAF-like_dom_sf"/>
</dbReference>
<keyword evidence="5" id="KW-0547">Nucleotide-binding</keyword>
<feature type="domain" description="PAS" evidence="15">
    <location>
        <begin position="234"/>
        <end position="278"/>
    </location>
</feature>
<keyword evidence="12" id="KW-1133">Transmembrane helix</keyword>
<evidence type="ECO:0000256" key="5">
    <source>
        <dbReference type="ARBA" id="ARBA00022741"/>
    </source>
</evidence>
<dbReference type="PROSITE" id="PS50109">
    <property type="entry name" value="HIS_KIN"/>
    <property type="match status" value="1"/>
</dbReference>
<dbReference type="PANTHER" id="PTHR45339:SF1">
    <property type="entry name" value="HYBRID SIGNAL TRANSDUCTION HISTIDINE KINASE J"/>
    <property type="match status" value="1"/>
</dbReference>
<dbReference type="Gene3D" id="1.10.287.130">
    <property type="match status" value="1"/>
</dbReference>
<evidence type="ECO:0000256" key="2">
    <source>
        <dbReference type="ARBA" id="ARBA00012438"/>
    </source>
</evidence>
<reference evidence="17" key="1">
    <citation type="submission" date="2022-10" db="EMBL/GenBank/DDBJ databases">
        <title>Two novel species of Flavobacterium.</title>
        <authorList>
            <person name="Liu Q."/>
            <person name="Xin Y.-H."/>
        </authorList>
    </citation>
    <scope>NUCLEOTIDE SEQUENCE</scope>
    <source>
        <strain evidence="17">LS1R49</strain>
    </source>
</reference>
<keyword evidence="6" id="KW-0418">Kinase</keyword>
<dbReference type="InterPro" id="IPR000700">
    <property type="entry name" value="PAS-assoc_C"/>
</dbReference>
<evidence type="ECO:0000256" key="9">
    <source>
        <dbReference type="ARBA" id="ARBA00064003"/>
    </source>
</evidence>
<evidence type="ECO:0000313" key="18">
    <source>
        <dbReference type="Proteomes" id="UP001151079"/>
    </source>
</evidence>
<dbReference type="Gene3D" id="3.30.565.10">
    <property type="entry name" value="Histidine kinase-like ATPase, C-terminal domain"/>
    <property type="match status" value="1"/>
</dbReference>
<dbReference type="SMART" id="SM00388">
    <property type="entry name" value="HisKA"/>
    <property type="match status" value="1"/>
</dbReference>
<dbReference type="SMART" id="SM00387">
    <property type="entry name" value="HATPase_c"/>
    <property type="match status" value="1"/>
</dbReference>
<dbReference type="SMART" id="SM00091">
    <property type="entry name" value="PAS"/>
    <property type="match status" value="3"/>
</dbReference>
<keyword evidence="12" id="KW-0472">Membrane</keyword>
<protein>
    <recommendedName>
        <fullName evidence="10">Sensory/regulatory protein RpfC</fullName>
        <ecNumber evidence="2">2.7.13.3</ecNumber>
    </recommendedName>
</protein>
<dbReference type="Pfam" id="PF01590">
    <property type="entry name" value="GAF"/>
    <property type="match status" value="2"/>
</dbReference>
<feature type="transmembrane region" description="Helical" evidence="12">
    <location>
        <begin position="159"/>
        <end position="176"/>
    </location>
</feature>
<evidence type="ECO:0000259" key="16">
    <source>
        <dbReference type="PROSITE" id="PS50113"/>
    </source>
</evidence>
<dbReference type="Pfam" id="PF00512">
    <property type="entry name" value="HisKA"/>
    <property type="match status" value="1"/>
</dbReference>
<feature type="transmembrane region" description="Helical" evidence="12">
    <location>
        <begin position="135"/>
        <end position="153"/>
    </location>
</feature>
<dbReference type="PROSITE" id="PS50113">
    <property type="entry name" value="PAC"/>
    <property type="match status" value="1"/>
</dbReference>
<dbReference type="GO" id="GO:0000155">
    <property type="term" value="F:phosphorelay sensor kinase activity"/>
    <property type="evidence" value="ECO:0007669"/>
    <property type="project" value="InterPro"/>
</dbReference>
<dbReference type="CDD" id="cd17546">
    <property type="entry name" value="REC_hyHK_CKI1_RcsC-like"/>
    <property type="match status" value="1"/>
</dbReference>
<dbReference type="Pfam" id="PF13426">
    <property type="entry name" value="PAS_9"/>
    <property type="match status" value="2"/>
</dbReference>
<dbReference type="GO" id="GO:0005524">
    <property type="term" value="F:ATP binding"/>
    <property type="evidence" value="ECO:0007669"/>
    <property type="project" value="UniProtKB-KW"/>
</dbReference>
<feature type="transmembrane region" description="Helical" evidence="12">
    <location>
        <begin position="36"/>
        <end position="55"/>
    </location>
</feature>
<dbReference type="Pfam" id="PF08447">
    <property type="entry name" value="PAS_3"/>
    <property type="match status" value="1"/>
</dbReference>
<dbReference type="FunFam" id="3.30.565.10:FF:000010">
    <property type="entry name" value="Sensor histidine kinase RcsC"/>
    <property type="match status" value="1"/>
</dbReference>
<dbReference type="SUPFAM" id="SSF55781">
    <property type="entry name" value="GAF domain-like"/>
    <property type="match status" value="2"/>
</dbReference>
<feature type="domain" description="Response regulatory" evidence="14">
    <location>
        <begin position="1224"/>
        <end position="1342"/>
    </location>
</feature>
<evidence type="ECO:0000256" key="4">
    <source>
        <dbReference type="ARBA" id="ARBA00022679"/>
    </source>
</evidence>
<keyword evidence="18" id="KW-1185">Reference proteome</keyword>
<dbReference type="Pfam" id="PF02518">
    <property type="entry name" value="HATPase_c"/>
    <property type="match status" value="1"/>
</dbReference>
<dbReference type="CDD" id="cd00130">
    <property type="entry name" value="PAS"/>
    <property type="match status" value="3"/>
</dbReference>
<dbReference type="PROSITE" id="PS50110">
    <property type="entry name" value="RESPONSE_REGULATORY"/>
    <property type="match status" value="1"/>
</dbReference>
<feature type="domain" description="PAC" evidence="16">
    <location>
        <begin position="422"/>
        <end position="474"/>
    </location>
</feature>
<name>A0A9X2Z8M9_9FLAO</name>
<dbReference type="PANTHER" id="PTHR45339">
    <property type="entry name" value="HYBRID SIGNAL TRANSDUCTION HISTIDINE KINASE J"/>
    <property type="match status" value="1"/>
</dbReference>
<dbReference type="InterPro" id="IPR005467">
    <property type="entry name" value="His_kinase_dom"/>
</dbReference>
<dbReference type="SUPFAM" id="SSF55785">
    <property type="entry name" value="PYP-like sensor domain (PAS domain)"/>
    <property type="match status" value="3"/>
</dbReference>
<feature type="domain" description="PAS" evidence="15">
    <location>
        <begin position="826"/>
        <end position="900"/>
    </location>
</feature>
<dbReference type="InterPro" id="IPR013655">
    <property type="entry name" value="PAS_fold_3"/>
</dbReference>
<evidence type="ECO:0000256" key="8">
    <source>
        <dbReference type="ARBA" id="ARBA00023012"/>
    </source>
</evidence>
<evidence type="ECO:0000313" key="17">
    <source>
        <dbReference type="EMBL" id="MCV9926146.1"/>
    </source>
</evidence>
<feature type="transmembrane region" description="Helical" evidence="12">
    <location>
        <begin position="104"/>
        <end position="123"/>
    </location>
</feature>
<evidence type="ECO:0000256" key="10">
    <source>
        <dbReference type="ARBA" id="ARBA00068150"/>
    </source>
</evidence>
<evidence type="ECO:0000256" key="12">
    <source>
        <dbReference type="SAM" id="Phobius"/>
    </source>
</evidence>
<dbReference type="InterPro" id="IPR003661">
    <property type="entry name" value="HisK_dim/P_dom"/>
</dbReference>
<dbReference type="Gene3D" id="3.40.50.2300">
    <property type="match status" value="1"/>
</dbReference>
<feature type="domain" description="Histidine kinase" evidence="13">
    <location>
        <begin position="971"/>
        <end position="1192"/>
    </location>
</feature>
<evidence type="ECO:0000256" key="1">
    <source>
        <dbReference type="ARBA" id="ARBA00000085"/>
    </source>
</evidence>
<dbReference type="InterPro" id="IPR035965">
    <property type="entry name" value="PAS-like_dom_sf"/>
</dbReference>
<dbReference type="RefSeq" id="WP_264204352.1">
    <property type="nucleotide sequence ID" value="NZ_JAOZEW010000001.1"/>
</dbReference>
<dbReference type="SMART" id="SM00448">
    <property type="entry name" value="REC"/>
    <property type="match status" value="1"/>
</dbReference>
<dbReference type="InterPro" id="IPR001789">
    <property type="entry name" value="Sig_transdc_resp-reg_receiver"/>
</dbReference>